<comment type="caution">
    <text evidence="1">The sequence shown here is derived from an EMBL/GenBank/DDBJ whole genome shotgun (WGS) entry which is preliminary data.</text>
</comment>
<evidence type="ECO:0000313" key="1">
    <source>
        <dbReference type="EMBL" id="MCV5621559.1"/>
    </source>
</evidence>
<dbReference type="EMBL" id="JAOVKC010000006">
    <property type="protein sequence ID" value="MCV5621559.1"/>
    <property type="molecule type" value="Genomic_DNA"/>
</dbReference>
<sequence length="167" mass="19076">MNENIFISKLETAINGITHPRFYESERGYQGALVSELNKILPDLELNGAIVEQEYQKRIEQHGIRIRPDIIIHVPFDSNNHNSRSEGNFIAIELKLGSNLTEKQAVADYYSLALMCEHLSYPFALFIVINGSSTYFEKYSGPHKDKIKAYIINLIDGVVDFRKTENP</sequence>
<evidence type="ECO:0000313" key="2">
    <source>
        <dbReference type="Proteomes" id="UP001208624"/>
    </source>
</evidence>
<proteinExistence type="predicted"/>
<dbReference type="AlphaFoldDB" id="A0AAP3A0A7"/>
<dbReference type="RefSeq" id="WP_142925259.1">
    <property type="nucleotide sequence ID" value="NZ_JADIEK010000001.1"/>
</dbReference>
<name>A0AAP3A0A7_ECOLX</name>
<reference evidence="1" key="1">
    <citation type="submission" date="2023-06" db="EMBL/GenBank/DDBJ databases">
        <title>Deciphering the underlying mechanisms mediating the transmission of blaNDM gene from human to animals in China.</title>
        <authorList>
            <person name="Chen K."/>
            <person name="Chen S."/>
        </authorList>
    </citation>
    <scope>NUCLEOTIDE SEQUENCE</scope>
    <source>
        <strain evidence="1">1199</strain>
    </source>
</reference>
<organism evidence="1 2">
    <name type="scientific">Escherichia coli</name>
    <dbReference type="NCBI Taxonomy" id="562"/>
    <lineage>
        <taxon>Bacteria</taxon>
        <taxon>Pseudomonadati</taxon>
        <taxon>Pseudomonadota</taxon>
        <taxon>Gammaproteobacteria</taxon>
        <taxon>Enterobacterales</taxon>
        <taxon>Enterobacteriaceae</taxon>
        <taxon>Escherichia</taxon>
    </lineage>
</organism>
<protein>
    <submittedName>
        <fullName evidence="1">Uncharacterized protein</fullName>
    </submittedName>
</protein>
<accession>A0AAP3A0A7</accession>
<dbReference type="Proteomes" id="UP001208624">
    <property type="component" value="Unassembled WGS sequence"/>
</dbReference>
<gene>
    <name evidence="1" type="ORF">OFN31_07205</name>
</gene>